<proteinExistence type="predicted"/>
<sequence>MPSPCRFYPAPSGHHLSQSPLHTQSVGSQSDISVDIASTSQRAHVCTTCLKGFRSKQQLAQHSLVHSNIRKYTCTYCERAFKQLSHLQQHTRIHTGEQSSEKNEERRYSCSYCERAFKQLTHLQQHTRLHTGEKPYSCKMEGCERAFAQLSNLQHHMRNHEDQVKKEATRIHKCLICHRSYTNESSLRAHTLKMHIHIKQVTEDGQASEAPPVKKRKKKKQKLYTVPSMVPLSSSHDNHDRAGTNAKKQTSESSSDDDLIIIGEKNEKEDEARIAGMPRTLVESLNYYERSLTGRNLQDANVSSSSQFGSQQSGSLGSGNEGSGLRGSRFDPGRAGSLGLHNLMTLSGMETSVMSGQHPEMIERAAAAAAAAVSSQIHNLSSHGHTGSSTSDGGVLASHGHSQTPHSQLTSKSSNNGGGNSDMAPTRSPTPTGPLHPLDMVGMGGAQYGSQNPYVSASQIMEAHLRSQLPPMGLQVVHDQYPAHSSTPLSSVSALSHHARFLSPRGMGELSMPYGSHISTASSLHSSTATSSHMSLSTIQHGSNRSPTLIGSPQHVSESLNFSS</sequence>
<accession>A0A2T7PQ81</accession>
<keyword evidence="4" id="KW-0862">Zinc</keyword>
<dbReference type="GO" id="GO:0000785">
    <property type="term" value="C:chromatin"/>
    <property type="evidence" value="ECO:0007669"/>
    <property type="project" value="TreeGrafter"/>
</dbReference>
<dbReference type="GO" id="GO:0000978">
    <property type="term" value="F:RNA polymerase II cis-regulatory region sequence-specific DNA binding"/>
    <property type="evidence" value="ECO:0007669"/>
    <property type="project" value="TreeGrafter"/>
</dbReference>
<name>A0A2T7PQ81_POMCA</name>
<evidence type="ECO:0000313" key="9">
    <source>
        <dbReference type="EMBL" id="PVD35579.1"/>
    </source>
</evidence>
<dbReference type="SUPFAM" id="SSF57667">
    <property type="entry name" value="beta-beta-alpha zinc fingers"/>
    <property type="match status" value="2"/>
</dbReference>
<feature type="compositionally biased region" description="Low complexity" evidence="7">
    <location>
        <begin position="381"/>
        <end position="391"/>
    </location>
</feature>
<organism evidence="9 10">
    <name type="scientific">Pomacea canaliculata</name>
    <name type="common">Golden apple snail</name>
    <dbReference type="NCBI Taxonomy" id="400727"/>
    <lineage>
        <taxon>Eukaryota</taxon>
        <taxon>Metazoa</taxon>
        <taxon>Spiralia</taxon>
        <taxon>Lophotrochozoa</taxon>
        <taxon>Mollusca</taxon>
        <taxon>Gastropoda</taxon>
        <taxon>Caenogastropoda</taxon>
        <taxon>Architaenioglossa</taxon>
        <taxon>Ampullarioidea</taxon>
        <taxon>Ampullariidae</taxon>
        <taxon>Pomacea</taxon>
    </lineage>
</organism>
<dbReference type="Proteomes" id="UP000245119">
    <property type="component" value="Linkage Group LG2"/>
</dbReference>
<feature type="compositionally biased region" description="Gly residues" evidence="7">
    <location>
        <begin position="316"/>
        <end position="325"/>
    </location>
</feature>
<evidence type="ECO:0000256" key="7">
    <source>
        <dbReference type="SAM" id="MobiDB-lite"/>
    </source>
</evidence>
<feature type="region of interest" description="Disordered" evidence="7">
    <location>
        <begin position="202"/>
        <end position="260"/>
    </location>
</feature>
<evidence type="ECO:0000256" key="6">
    <source>
        <dbReference type="SAM" id="Coils"/>
    </source>
</evidence>
<gene>
    <name evidence="9" type="ORF">C0Q70_02542</name>
</gene>
<keyword evidence="3 5" id="KW-0863">Zinc-finger</keyword>
<dbReference type="GO" id="GO:0000981">
    <property type="term" value="F:DNA-binding transcription factor activity, RNA polymerase II-specific"/>
    <property type="evidence" value="ECO:0007669"/>
    <property type="project" value="TreeGrafter"/>
</dbReference>
<reference evidence="9 10" key="1">
    <citation type="submission" date="2018-04" db="EMBL/GenBank/DDBJ databases">
        <title>The genome of golden apple snail Pomacea canaliculata provides insight into stress tolerance and invasive adaptation.</title>
        <authorList>
            <person name="Liu C."/>
            <person name="Liu B."/>
            <person name="Ren Y."/>
            <person name="Zhang Y."/>
            <person name="Wang H."/>
            <person name="Li S."/>
            <person name="Jiang F."/>
            <person name="Yin L."/>
            <person name="Zhang G."/>
            <person name="Qian W."/>
            <person name="Fan W."/>
        </authorList>
    </citation>
    <scope>NUCLEOTIDE SEQUENCE [LARGE SCALE GENOMIC DNA]</scope>
    <source>
        <strain evidence="9">SZHN2017</strain>
        <tissue evidence="9">Muscle</tissue>
    </source>
</reference>
<dbReference type="STRING" id="400727.A0A2T7PQ81"/>
<feature type="domain" description="C2H2-type" evidence="8">
    <location>
        <begin position="44"/>
        <end position="71"/>
    </location>
</feature>
<evidence type="ECO:0000256" key="1">
    <source>
        <dbReference type="ARBA" id="ARBA00022723"/>
    </source>
</evidence>
<dbReference type="PANTHER" id="PTHR14003">
    <property type="entry name" value="TRANSCRIPTIONAL REPRESSOR PROTEIN YY"/>
    <property type="match status" value="1"/>
</dbReference>
<dbReference type="OrthoDB" id="5305647at2759"/>
<feature type="compositionally biased region" description="Polar residues" evidence="7">
    <location>
        <begin position="400"/>
        <end position="412"/>
    </location>
</feature>
<dbReference type="Gene3D" id="3.30.160.60">
    <property type="entry name" value="Classic Zinc Finger"/>
    <property type="match status" value="3"/>
</dbReference>
<protein>
    <recommendedName>
        <fullName evidence="8">C2H2-type domain-containing protein</fullName>
    </recommendedName>
</protein>
<evidence type="ECO:0000259" key="8">
    <source>
        <dbReference type="PROSITE" id="PS50157"/>
    </source>
</evidence>
<feature type="coiled-coil region" evidence="6">
    <location>
        <begin position="143"/>
        <end position="170"/>
    </location>
</feature>
<dbReference type="Pfam" id="PF00096">
    <property type="entry name" value="zf-C2H2"/>
    <property type="match status" value="4"/>
</dbReference>
<dbReference type="FunFam" id="3.30.160.60:FF:000125">
    <property type="entry name" value="Putative zinc finger protein 143"/>
    <property type="match status" value="1"/>
</dbReference>
<keyword evidence="10" id="KW-1185">Reference proteome</keyword>
<dbReference type="GO" id="GO:0031519">
    <property type="term" value="C:PcG protein complex"/>
    <property type="evidence" value="ECO:0007669"/>
    <property type="project" value="TreeGrafter"/>
</dbReference>
<dbReference type="PROSITE" id="PS50157">
    <property type="entry name" value="ZINC_FINGER_C2H2_2"/>
    <property type="match status" value="5"/>
</dbReference>
<feature type="compositionally biased region" description="Basic residues" evidence="7">
    <location>
        <begin position="213"/>
        <end position="222"/>
    </location>
</feature>
<keyword evidence="2" id="KW-0677">Repeat</keyword>
<dbReference type="AlphaFoldDB" id="A0A2T7PQ81"/>
<dbReference type="GO" id="GO:0008270">
    <property type="term" value="F:zinc ion binding"/>
    <property type="evidence" value="ECO:0007669"/>
    <property type="project" value="UniProtKB-KW"/>
</dbReference>
<feature type="region of interest" description="Disordered" evidence="7">
    <location>
        <begin position="378"/>
        <end position="445"/>
    </location>
</feature>
<evidence type="ECO:0000256" key="4">
    <source>
        <dbReference type="ARBA" id="ARBA00022833"/>
    </source>
</evidence>
<evidence type="ECO:0000313" key="10">
    <source>
        <dbReference type="Proteomes" id="UP000245119"/>
    </source>
</evidence>
<feature type="domain" description="C2H2-type" evidence="8">
    <location>
        <begin position="108"/>
        <end position="135"/>
    </location>
</feature>
<dbReference type="SMART" id="SM00355">
    <property type="entry name" value="ZnF_C2H2"/>
    <property type="match status" value="5"/>
</dbReference>
<dbReference type="InterPro" id="IPR013087">
    <property type="entry name" value="Znf_C2H2_type"/>
</dbReference>
<feature type="domain" description="C2H2-type" evidence="8">
    <location>
        <begin position="172"/>
        <end position="200"/>
    </location>
</feature>
<evidence type="ECO:0000256" key="2">
    <source>
        <dbReference type="ARBA" id="ARBA00022737"/>
    </source>
</evidence>
<comment type="caution">
    <text evidence="9">The sequence shown here is derived from an EMBL/GenBank/DDBJ whole genome shotgun (WGS) entry which is preliminary data.</text>
</comment>
<dbReference type="EMBL" id="PZQS01000002">
    <property type="protein sequence ID" value="PVD35579.1"/>
    <property type="molecule type" value="Genomic_DNA"/>
</dbReference>
<feature type="domain" description="C2H2-type" evidence="8">
    <location>
        <begin position="136"/>
        <end position="165"/>
    </location>
</feature>
<evidence type="ECO:0000256" key="3">
    <source>
        <dbReference type="ARBA" id="ARBA00022771"/>
    </source>
</evidence>
<dbReference type="PANTHER" id="PTHR14003:SF19">
    <property type="entry name" value="YY2 TRANSCRIPTION FACTOR"/>
    <property type="match status" value="1"/>
</dbReference>
<feature type="compositionally biased region" description="Polar residues" evidence="7">
    <location>
        <begin position="539"/>
        <end position="564"/>
    </location>
</feature>
<feature type="compositionally biased region" description="Low complexity" evidence="7">
    <location>
        <begin position="525"/>
        <end position="538"/>
    </location>
</feature>
<dbReference type="FunFam" id="3.30.160.60:FF:000233">
    <property type="entry name" value="Putative zinc finger protein 362"/>
    <property type="match status" value="2"/>
</dbReference>
<dbReference type="PROSITE" id="PS00028">
    <property type="entry name" value="ZINC_FINGER_C2H2_1"/>
    <property type="match status" value="5"/>
</dbReference>
<feature type="compositionally biased region" description="Low complexity" evidence="7">
    <location>
        <begin position="303"/>
        <end position="315"/>
    </location>
</feature>
<feature type="domain" description="C2H2-type" evidence="8">
    <location>
        <begin position="72"/>
        <end position="99"/>
    </location>
</feature>
<feature type="region of interest" description="Disordered" evidence="7">
    <location>
        <begin position="525"/>
        <end position="564"/>
    </location>
</feature>
<feature type="region of interest" description="Disordered" evidence="7">
    <location>
        <begin position="299"/>
        <end position="333"/>
    </location>
</feature>
<dbReference type="InterPro" id="IPR036236">
    <property type="entry name" value="Znf_C2H2_sf"/>
</dbReference>
<keyword evidence="1" id="KW-0479">Metal-binding</keyword>
<evidence type="ECO:0000256" key="5">
    <source>
        <dbReference type="PROSITE-ProRule" id="PRU00042"/>
    </source>
</evidence>
<dbReference type="GO" id="GO:0005667">
    <property type="term" value="C:transcription regulator complex"/>
    <property type="evidence" value="ECO:0007669"/>
    <property type="project" value="TreeGrafter"/>
</dbReference>
<keyword evidence="6" id="KW-0175">Coiled coil</keyword>